<dbReference type="Proteomes" id="UP001549047">
    <property type="component" value="Unassembled WGS sequence"/>
</dbReference>
<dbReference type="Pfam" id="PF13377">
    <property type="entry name" value="Peripla_BP_3"/>
    <property type="match status" value="1"/>
</dbReference>
<dbReference type="Gene3D" id="3.40.50.2300">
    <property type="match status" value="2"/>
</dbReference>
<evidence type="ECO:0000256" key="2">
    <source>
        <dbReference type="ARBA" id="ARBA00023125"/>
    </source>
</evidence>
<protein>
    <submittedName>
        <fullName evidence="5">DNA-binding LacI/PurR family transcriptional regulator</fullName>
    </submittedName>
</protein>
<keyword evidence="1" id="KW-0805">Transcription regulation</keyword>
<evidence type="ECO:0000313" key="5">
    <source>
        <dbReference type="EMBL" id="MET3615575.1"/>
    </source>
</evidence>
<reference evidence="5 6" key="1">
    <citation type="submission" date="2024-06" db="EMBL/GenBank/DDBJ databases">
        <title>Genomic Encyclopedia of Type Strains, Phase IV (KMG-IV): sequencing the most valuable type-strain genomes for metagenomic binning, comparative biology and taxonomic classification.</title>
        <authorList>
            <person name="Goeker M."/>
        </authorList>
    </citation>
    <scope>NUCLEOTIDE SEQUENCE [LARGE SCALE GENOMIC DNA]</scope>
    <source>
        <strain evidence="5 6">DSM 29780</strain>
    </source>
</reference>
<dbReference type="SUPFAM" id="SSF53822">
    <property type="entry name" value="Periplasmic binding protein-like I"/>
    <property type="match status" value="1"/>
</dbReference>
<dbReference type="CDD" id="cd06267">
    <property type="entry name" value="PBP1_LacI_sugar_binding-like"/>
    <property type="match status" value="1"/>
</dbReference>
<gene>
    <name evidence="5" type="ORF">ABID16_003922</name>
</gene>
<organism evidence="5 6">
    <name type="scientific">Rhizobium aquaticum</name>
    <dbReference type="NCBI Taxonomy" id="1549636"/>
    <lineage>
        <taxon>Bacteria</taxon>
        <taxon>Pseudomonadati</taxon>
        <taxon>Pseudomonadota</taxon>
        <taxon>Alphaproteobacteria</taxon>
        <taxon>Hyphomicrobiales</taxon>
        <taxon>Rhizobiaceae</taxon>
        <taxon>Rhizobium/Agrobacterium group</taxon>
        <taxon>Rhizobium</taxon>
    </lineage>
</organism>
<evidence type="ECO:0000313" key="6">
    <source>
        <dbReference type="Proteomes" id="UP001549047"/>
    </source>
</evidence>
<keyword evidence="2 5" id="KW-0238">DNA-binding</keyword>
<dbReference type="InterPro" id="IPR028082">
    <property type="entry name" value="Peripla_BP_I"/>
</dbReference>
<evidence type="ECO:0000256" key="3">
    <source>
        <dbReference type="ARBA" id="ARBA00023163"/>
    </source>
</evidence>
<dbReference type="EMBL" id="JBEPMB010000008">
    <property type="protein sequence ID" value="MET3615575.1"/>
    <property type="molecule type" value="Genomic_DNA"/>
</dbReference>
<keyword evidence="6" id="KW-1185">Reference proteome</keyword>
<dbReference type="InterPro" id="IPR046335">
    <property type="entry name" value="LacI/GalR-like_sensor"/>
</dbReference>
<dbReference type="GO" id="GO:0003677">
    <property type="term" value="F:DNA binding"/>
    <property type="evidence" value="ECO:0007669"/>
    <property type="project" value="UniProtKB-KW"/>
</dbReference>
<dbReference type="PANTHER" id="PTHR30146">
    <property type="entry name" value="LACI-RELATED TRANSCRIPTIONAL REPRESSOR"/>
    <property type="match status" value="1"/>
</dbReference>
<sequence length="267" mass="29294">MDPFFAEIVRHIETRCIEAGYWAIVLSSHGQAELEANALDMLRSLKVAGAIIAPLGQASDEELIHQFASEVPTVLCDSRLDGVGVFVGTDNFQTIDLIVDYLSRAGDPPCFVEMPPVNANAYERKDAYVRSMERLGLDPKIIPIVGEGWDFERLGYEQGLRLIASRELPSNTILCANDRIAIGMLAAAYEKGLRVGRGPGSAIRIAGHDDHPLSRFTCPPLTTVSQDYTAIADRSLHILFDAIEHNDAHIPSSQVRLEGKLIMRISA</sequence>
<feature type="domain" description="Transcriptional regulator LacI/GalR-like sensor" evidence="4">
    <location>
        <begin position="118"/>
        <end position="266"/>
    </location>
</feature>
<name>A0ABV2J6K1_9HYPH</name>
<evidence type="ECO:0000256" key="1">
    <source>
        <dbReference type="ARBA" id="ARBA00023015"/>
    </source>
</evidence>
<accession>A0ABV2J6K1</accession>
<dbReference type="PANTHER" id="PTHR30146:SF109">
    <property type="entry name" value="HTH-TYPE TRANSCRIPTIONAL REGULATOR GALS"/>
    <property type="match status" value="1"/>
</dbReference>
<evidence type="ECO:0000259" key="4">
    <source>
        <dbReference type="Pfam" id="PF13377"/>
    </source>
</evidence>
<proteinExistence type="predicted"/>
<keyword evidence="3" id="KW-0804">Transcription</keyword>
<comment type="caution">
    <text evidence="5">The sequence shown here is derived from an EMBL/GenBank/DDBJ whole genome shotgun (WGS) entry which is preliminary data.</text>
</comment>